<dbReference type="AlphaFoldDB" id="A0A8H3IEA9"/>
<proteinExistence type="inferred from homology"/>
<reference evidence="2" key="1">
    <citation type="submission" date="2021-03" db="EMBL/GenBank/DDBJ databases">
        <authorList>
            <person name="Tagirdzhanova G."/>
        </authorList>
    </citation>
    <scope>NUCLEOTIDE SEQUENCE</scope>
</reference>
<comment type="similarity">
    <text evidence="1">Belongs to the fungal fucose-specific lectin family.</text>
</comment>
<dbReference type="EMBL" id="CAJPDS010000037">
    <property type="protein sequence ID" value="CAF9924892.1"/>
    <property type="molecule type" value="Genomic_DNA"/>
</dbReference>
<gene>
    <name evidence="2" type="ORF">HETSPECPRED_005689</name>
</gene>
<keyword evidence="3" id="KW-1185">Reference proteome</keyword>
<organism evidence="2 3">
    <name type="scientific">Heterodermia speciosa</name>
    <dbReference type="NCBI Taxonomy" id="116794"/>
    <lineage>
        <taxon>Eukaryota</taxon>
        <taxon>Fungi</taxon>
        <taxon>Dikarya</taxon>
        <taxon>Ascomycota</taxon>
        <taxon>Pezizomycotina</taxon>
        <taxon>Lecanoromycetes</taxon>
        <taxon>OSLEUM clade</taxon>
        <taxon>Lecanoromycetidae</taxon>
        <taxon>Caliciales</taxon>
        <taxon>Physciaceae</taxon>
        <taxon>Heterodermia</taxon>
    </lineage>
</organism>
<dbReference type="Gene3D" id="2.120.10.70">
    <property type="entry name" value="Fucose-specific lectin"/>
    <property type="match status" value="1"/>
</dbReference>
<evidence type="ECO:0000313" key="2">
    <source>
        <dbReference type="EMBL" id="CAF9924892.1"/>
    </source>
</evidence>
<dbReference type="Pfam" id="PF07938">
    <property type="entry name" value="Fungal_lectin"/>
    <property type="match status" value="1"/>
</dbReference>
<comment type="caution">
    <text evidence="2">The sequence shown here is derived from an EMBL/GenBank/DDBJ whole genome shotgun (WGS) entry which is preliminary data.</text>
</comment>
<dbReference type="OrthoDB" id="407298at2759"/>
<dbReference type="SUPFAM" id="SSF89372">
    <property type="entry name" value="Fucose-specific lectin"/>
    <property type="match status" value="2"/>
</dbReference>
<sequence length="326" mass="36841">MKPSTYCLRRTAIAAVRASDGEKTFFQDFDGQIRETRYEDTRGYSGGDKRSVIGAATHAKYQSPLAAVSTEEDRKAVTLFYISKTHRLCGITFSSHTSRWSPDTALADLDVPACPSSQLAATCFDTGSEIRLFYQDPTLTLRELAFDGHCWDHVADFRLPALVGSGMASEKWLNDDGTLREIQFVYQDEKCAVRSHFYLADEDKWYQGYLNLADRPPQCGLAIAAHRNLGYGADVCRVYVVEHGGKIVEHAFYSDTEEWKVEELAPRLLVESKLAACWWPSRGNPEIRLFYQGVGGELEGFNFQNRRWWLEHALPCGDDVRGRAKL</sequence>
<protein>
    <recommendedName>
        <fullName evidence="4">Fucose-specific lectin</fullName>
    </recommendedName>
</protein>
<evidence type="ECO:0000256" key="1">
    <source>
        <dbReference type="ARBA" id="ARBA00009042"/>
    </source>
</evidence>
<dbReference type="InterPro" id="IPR012475">
    <property type="entry name" value="Fungal_lectin"/>
</dbReference>
<name>A0A8H3IEA9_9LECA</name>
<evidence type="ECO:0008006" key="4">
    <source>
        <dbReference type="Google" id="ProtNLM"/>
    </source>
</evidence>
<accession>A0A8H3IEA9</accession>
<evidence type="ECO:0000313" key="3">
    <source>
        <dbReference type="Proteomes" id="UP000664521"/>
    </source>
</evidence>
<dbReference type="Proteomes" id="UP000664521">
    <property type="component" value="Unassembled WGS sequence"/>
</dbReference>